<dbReference type="Gene3D" id="3.80.10.10">
    <property type="entry name" value="Ribonuclease Inhibitor"/>
    <property type="match status" value="1"/>
</dbReference>
<evidence type="ECO:0000313" key="3">
    <source>
        <dbReference type="EMBL" id="CDW93919.1"/>
    </source>
</evidence>
<reference evidence="4" key="1">
    <citation type="submission" date="2014-06" db="EMBL/GenBank/DDBJ databases">
        <authorList>
            <person name="Berkman P.J."/>
        </authorList>
    </citation>
    <scope>NUCLEOTIDE SEQUENCE [LARGE SCALE GENOMIC DNA]</scope>
</reference>
<feature type="region of interest" description="Disordered" evidence="1">
    <location>
        <begin position="33"/>
        <end position="106"/>
    </location>
</feature>
<organism evidence="3 4">
    <name type="scientific">Sporisorium scitamineum</name>
    <dbReference type="NCBI Taxonomy" id="49012"/>
    <lineage>
        <taxon>Eukaryota</taxon>
        <taxon>Fungi</taxon>
        <taxon>Dikarya</taxon>
        <taxon>Basidiomycota</taxon>
        <taxon>Ustilaginomycotina</taxon>
        <taxon>Ustilaginomycetes</taxon>
        <taxon>Ustilaginales</taxon>
        <taxon>Ustilaginaceae</taxon>
        <taxon>Sporisorium</taxon>
    </lineage>
</organism>
<dbReference type="SUPFAM" id="SSF52047">
    <property type="entry name" value="RNI-like"/>
    <property type="match status" value="1"/>
</dbReference>
<evidence type="ECO:0000256" key="1">
    <source>
        <dbReference type="SAM" id="MobiDB-lite"/>
    </source>
</evidence>
<dbReference type="OrthoDB" id="2549725at2759"/>
<feature type="compositionally biased region" description="Basic and acidic residues" evidence="1">
    <location>
        <begin position="77"/>
        <end position="91"/>
    </location>
</feature>
<gene>
    <name evidence="3" type="primary">SSCI01130.1</name>
    <name evidence="2" type="ORF">SPSC_00530</name>
</gene>
<evidence type="ECO:0000313" key="4">
    <source>
        <dbReference type="Proteomes" id="UP000242770"/>
    </source>
</evidence>
<dbReference type="InterPro" id="IPR032675">
    <property type="entry name" value="LRR_dom_sf"/>
</dbReference>
<dbReference type="Proteomes" id="UP000242770">
    <property type="component" value="Unassembled WGS sequence"/>
</dbReference>
<proteinExistence type="predicted"/>
<keyword evidence="4" id="KW-1185">Reference proteome</keyword>
<reference evidence="3" key="2">
    <citation type="submission" date="2014-06" db="EMBL/GenBank/DDBJ databases">
        <authorList>
            <person name="Berkman J.Paul."/>
        </authorList>
    </citation>
    <scope>NUCLEOTIDE SEQUENCE [LARGE SCALE GENOMIC DNA]</scope>
</reference>
<evidence type="ECO:0000313" key="2">
    <source>
        <dbReference type="EMBL" id="CDR87404.1"/>
    </source>
</evidence>
<reference evidence="2" key="3">
    <citation type="submission" date="2014-06" db="EMBL/GenBank/DDBJ databases">
        <authorList>
            <person name="Ju J."/>
            <person name="Zhang J."/>
        </authorList>
    </citation>
    <scope>NUCLEOTIDE SEQUENCE</scope>
    <source>
        <strain evidence="2">SscI8</strain>
    </source>
</reference>
<protein>
    <submittedName>
        <fullName evidence="3">Uncharacterized protein</fullName>
    </submittedName>
</protein>
<feature type="compositionally biased region" description="Acidic residues" evidence="1">
    <location>
        <begin position="282"/>
        <end position="291"/>
    </location>
</feature>
<dbReference type="EMBL" id="LK056653">
    <property type="protein sequence ID" value="CDR87404.1"/>
    <property type="molecule type" value="Genomic_DNA"/>
</dbReference>
<sequence>MVMQAESSKPSFNERLARAREEDLRRCRNLQAKLARAQQQDAEDLESTAVTPKQRLIPDHTSSSSRTGLMFLSSTERAQRERDQRSRERQLKRQVAGPIPPESWRDDFDRLSIRRGVASHFDRQRLQDLISSTTIGRGDDADSSDSVDTTERDRQLRQRARKHHAAVCAGLRHHLDSADAGYGGKLGLSLRDMALCVIADALNRPSLASRGKGKDHGLGPDMDRLQLREVLEYLPRHMRDRMMALCGRLAVTDWPLSKWTAQALVDLDRPRDSALDRGQAGADEEADDDWENSINSDTPSLTRSSAKDGVTTLDLSFTTISPRTLNRMLTTTAVSLTTLSLAGFNTTLFSSTISLDSPQMHSLFAQLPNLRLLSLAGSSLSRFATVWDGGMDERQRSGVFLRKLSRSLTKLETLDLGFCRWVSADAMLAVSWSSRGMLTWPRLKRLLLGGCEAVVDPRTKKSGLVESSGGFVGKAAGNHVGQWHATHTQRYKNSATESTYDADTDTRQDPFDLSPTPTRSSARANFSDYVNNAIQPAIITHMIPRGDTAAEGGSGVLMEYVRCPRSAGKVEMWQWQRARILDAVRGRAQPLARQRGWIDVYF</sequence>
<feature type="compositionally biased region" description="Polar residues" evidence="1">
    <location>
        <begin position="60"/>
        <end position="75"/>
    </location>
</feature>
<dbReference type="EMBL" id="CCFA01000094">
    <property type="protein sequence ID" value="CDW93919.1"/>
    <property type="molecule type" value="Genomic_DNA"/>
</dbReference>
<accession>A0A0F7S5D7</accession>
<name>A0A0F7S5D7_9BASI</name>
<feature type="region of interest" description="Disordered" evidence="1">
    <location>
        <begin position="488"/>
        <end position="520"/>
    </location>
</feature>
<feature type="region of interest" description="Disordered" evidence="1">
    <location>
        <begin position="132"/>
        <end position="158"/>
    </location>
</feature>
<feature type="compositionally biased region" description="Polar residues" evidence="1">
    <location>
        <begin position="292"/>
        <end position="304"/>
    </location>
</feature>
<feature type="compositionally biased region" description="Polar residues" evidence="1">
    <location>
        <begin position="488"/>
        <end position="501"/>
    </location>
</feature>
<dbReference type="AlphaFoldDB" id="A0A0F7S5D7"/>
<feature type="region of interest" description="Disordered" evidence="1">
    <location>
        <begin position="272"/>
        <end position="306"/>
    </location>
</feature>